<keyword evidence="1" id="KW-0812">Transmembrane</keyword>
<name>A0A2P5EMH5_TREOI</name>
<accession>A0A2P5EMH5</accession>
<keyword evidence="3" id="KW-1185">Reference proteome</keyword>
<dbReference type="EMBL" id="JXTC01000127">
    <property type="protein sequence ID" value="PON86733.1"/>
    <property type="molecule type" value="Genomic_DNA"/>
</dbReference>
<dbReference type="AlphaFoldDB" id="A0A2P5EMH5"/>
<organism evidence="2 3">
    <name type="scientific">Trema orientale</name>
    <name type="common">Charcoal tree</name>
    <name type="synonym">Celtis orientalis</name>
    <dbReference type="NCBI Taxonomy" id="63057"/>
    <lineage>
        <taxon>Eukaryota</taxon>
        <taxon>Viridiplantae</taxon>
        <taxon>Streptophyta</taxon>
        <taxon>Embryophyta</taxon>
        <taxon>Tracheophyta</taxon>
        <taxon>Spermatophyta</taxon>
        <taxon>Magnoliopsida</taxon>
        <taxon>eudicotyledons</taxon>
        <taxon>Gunneridae</taxon>
        <taxon>Pentapetalae</taxon>
        <taxon>rosids</taxon>
        <taxon>fabids</taxon>
        <taxon>Rosales</taxon>
        <taxon>Cannabaceae</taxon>
        <taxon>Trema</taxon>
    </lineage>
</organism>
<keyword evidence="1" id="KW-1133">Transmembrane helix</keyword>
<comment type="caution">
    <text evidence="2">The sequence shown here is derived from an EMBL/GenBank/DDBJ whole genome shotgun (WGS) entry which is preliminary data.</text>
</comment>
<evidence type="ECO:0000256" key="1">
    <source>
        <dbReference type="SAM" id="Phobius"/>
    </source>
</evidence>
<dbReference type="Proteomes" id="UP000237000">
    <property type="component" value="Unassembled WGS sequence"/>
</dbReference>
<evidence type="ECO:0000313" key="3">
    <source>
        <dbReference type="Proteomes" id="UP000237000"/>
    </source>
</evidence>
<gene>
    <name evidence="2" type="ORF">TorRG33x02_174630</name>
</gene>
<keyword evidence="1" id="KW-0472">Membrane</keyword>
<proteinExistence type="predicted"/>
<dbReference type="InParanoid" id="A0A2P5EMH5"/>
<evidence type="ECO:0000313" key="2">
    <source>
        <dbReference type="EMBL" id="PON86733.1"/>
    </source>
</evidence>
<feature type="transmembrane region" description="Helical" evidence="1">
    <location>
        <begin position="6"/>
        <end position="22"/>
    </location>
</feature>
<protein>
    <submittedName>
        <fullName evidence="2">Uncharacterized protein</fullName>
    </submittedName>
</protein>
<sequence length="108" mass="13000">MWIILFLAVIFKMFFVIKKIFLKKKKSYLDIIIPRILLLFNKKIGQKFDQKEEGCFFLYQKIDKIFWVYDNRGLNVIFSQNRGGCCGDYLIKECLLISKSQEMENHIF</sequence>
<reference evidence="3" key="1">
    <citation type="submission" date="2016-06" db="EMBL/GenBank/DDBJ databases">
        <title>Parallel loss of symbiosis genes in relatives of nitrogen-fixing non-legume Parasponia.</title>
        <authorList>
            <person name="Van Velzen R."/>
            <person name="Holmer R."/>
            <person name="Bu F."/>
            <person name="Rutten L."/>
            <person name="Van Zeijl A."/>
            <person name="Liu W."/>
            <person name="Santuari L."/>
            <person name="Cao Q."/>
            <person name="Sharma T."/>
            <person name="Shen D."/>
            <person name="Roswanjaya Y."/>
            <person name="Wardhani T."/>
            <person name="Kalhor M.S."/>
            <person name="Jansen J."/>
            <person name="Van den Hoogen J."/>
            <person name="Gungor B."/>
            <person name="Hartog M."/>
            <person name="Hontelez J."/>
            <person name="Verver J."/>
            <person name="Yang W.-C."/>
            <person name="Schijlen E."/>
            <person name="Repin R."/>
            <person name="Schilthuizen M."/>
            <person name="Schranz E."/>
            <person name="Heidstra R."/>
            <person name="Miyata K."/>
            <person name="Fedorova E."/>
            <person name="Kohlen W."/>
            <person name="Bisseling T."/>
            <person name="Smit S."/>
            <person name="Geurts R."/>
        </authorList>
    </citation>
    <scope>NUCLEOTIDE SEQUENCE [LARGE SCALE GENOMIC DNA]</scope>
    <source>
        <strain evidence="3">cv. RG33-2</strain>
    </source>
</reference>